<dbReference type="Proteomes" id="UP001179181">
    <property type="component" value="Unassembled WGS sequence"/>
</dbReference>
<feature type="domain" description="Nitroreductase" evidence="7">
    <location>
        <begin position="8"/>
        <end position="183"/>
    </location>
</feature>
<keyword evidence="6" id="KW-0560">Oxidoreductase</keyword>
<comment type="caution">
    <text evidence="8">The sequence shown here is derived from an EMBL/GenBank/DDBJ whole genome shotgun (WGS) entry which is preliminary data.</text>
</comment>
<organism evidence="8 9">
    <name type="scientific">Dyadobacter arcticus</name>
    <dbReference type="NCBI Taxonomy" id="1078754"/>
    <lineage>
        <taxon>Bacteria</taxon>
        <taxon>Pseudomonadati</taxon>
        <taxon>Bacteroidota</taxon>
        <taxon>Cytophagia</taxon>
        <taxon>Cytophagales</taxon>
        <taxon>Spirosomataceae</taxon>
        <taxon>Dyadobacter</taxon>
    </lineage>
</organism>
<reference evidence="8 9" key="1">
    <citation type="submission" date="2020-03" db="EMBL/GenBank/DDBJ databases">
        <title>Genomic Encyclopedia of Type Strains, Phase IV (KMG-IV): sequencing the most valuable type-strain genomes for metagenomic binning, comparative biology and taxonomic classification.</title>
        <authorList>
            <person name="Goeker M."/>
        </authorList>
    </citation>
    <scope>NUCLEOTIDE SEQUENCE [LARGE SCALE GENOMIC DNA]</scope>
    <source>
        <strain evidence="8 9">DSM 102865</strain>
    </source>
</reference>
<comment type="similarity">
    <text evidence="2">Belongs to the nitroreductase family.</text>
</comment>
<dbReference type="InterPro" id="IPR029479">
    <property type="entry name" value="Nitroreductase"/>
</dbReference>
<evidence type="ECO:0000313" key="9">
    <source>
        <dbReference type="Proteomes" id="UP001179181"/>
    </source>
</evidence>
<evidence type="ECO:0000256" key="5">
    <source>
        <dbReference type="ARBA" id="ARBA00022857"/>
    </source>
</evidence>
<keyword evidence="3" id="KW-0285">Flavoprotein</keyword>
<dbReference type="SUPFAM" id="SSF55469">
    <property type="entry name" value="FMN-dependent nitroreductase-like"/>
    <property type="match status" value="1"/>
</dbReference>
<dbReference type="CDD" id="cd02149">
    <property type="entry name" value="NfsB-like"/>
    <property type="match status" value="1"/>
</dbReference>
<dbReference type="PANTHER" id="PTHR43673:SF2">
    <property type="entry name" value="NITROREDUCTASE"/>
    <property type="match status" value="1"/>
</dbReference>
<proteinExistence type="inferred from homology"/>
<dbReference type="Gene3D" id="3.40.109.10">
    <property type="entry name" value="NADH Oxidase"/>
    <property type="match status" value="1"/>
</dbReference>
<dbReference type="InterPro" id="IPR033878">
    <property type="entry name" value="NfsB-like"/>
</dbReference>
<evidence type="ECO:0000256" key="1">
    <source>
        <dbReference type="ARBA" id="ARBA00001917"/>
    </source>
</evidence>
<name>A0ABX0UWX8_9BACT</name>
<dbReference type="PANTHER" id="PTHR43673">
    <property type="entry name" value="NAD(P)H NITROREDUCTASE YDGI-RELATED"/>
    <property type="match status" value="1"/>
</dbReference>
<dbReference type="RefSeq" id="WP_167277083.1">
    <property type="nucleotide sequence ID" value="NZ_JAASQJ010000008.1"/>
</dbReference>
<evidence type="ECO:0000256" key="2">
    <source>
        <dbReference type="ARBA" id="ARBA00007118"/>
    </source>
</evidence>
<comment type="cofactor">
    <cofactor evidence="1">
        <name>FMN</name>
        <dbReference type="ChEBI" id="CHEBI:58210"/>
    </cofactor>
</comment>
<evidence type="ECO:0000313" key="8">
    <source>
        <dbReference type="EMBL" id="NIJ56110.1"/>
    </source>
</evidence>
<evidence type="ECO:0000256" key="6">
    <source>
        <dbReference type="ARBA" id="ARBA00023002"/>
    </source>
</evidence>
<evidence type="ECO:0000256" key="4">
    <source>
        <dbReference type="ARBA" id="ARBA00022643"/>
    </source>
</evidence>
<sequence>MLKNLNCRYATKSFNPAKKVSGQDLEKLKEAIRLSVSSYGVQLYKVLSIDNRQLKEKLRVVSSGQHQIKDCAHLFVFCNFTDVKSKLIDDYIQLKAEVQEPDPESLTGYAEFMKAKLSEKPEAEKMTWLKMQPYLALSNLLMACAELKIDACPMDGFEPNKYNHILEFTDRGLNAVVIAAVGYRSGEDLNQSSKKVRKPATLLFEQI</sequence>
<keyword evidence="9" id="KW-1185">Reference proteome</keyword>
<dbReference type="InterPro" id="IPR000415">
    <property type="entry name" value="Nitroreductase-like"/>
</dbReference>
<keyword evidence="4" id="KW-0288">FMN</keyword>
<dbReference type="EMBL" id="JAASQJ010000008">
    <property type="protein sequence ID" value="NIJ56110.1"/>
    <property type="molecule type" value="Genomic_DNA"/>
</dbReference>
<evidence type="ECO:0000256" key="3">
    <source>
        <dbReference type="ARBA" id="ARBA00022630"/>
    </source>
</evidence>
<keyword evidence="5" id="KW-0521">NADP</keyword>
<accession>A0ABX0UWX8</accession>
<protein>
    <submittedName>
        <fullName evidence="8">Nitroreductase</fullName>
    </submittedName>
</protein>
<evidence type="ECO:0000259" key="7">
    <source>
        <dbReference type="Pfam" id="PF00881"/>
    </source>
</evidence>
<gene>
    <name evidence="8" type="ORF">FHS68_005308</name>
</gene>
<dbReference type="Pfam" id="PF00881">
    <property type="entry name" value="Nitroreductase"/>
    <property type="match status" value="1"/>
</dbReference>